<organism evidence="1">
    <name type="scientific">Trichophyton rubrum CBS 288.86</name>
    <dbReference type="NCBI Taxonomy" id="1215330"/>
    <lineage>
        <taxon>Eukaryota</taxon>
        <taxon>Fungi</taxon>
        <taxon>Dikarya</taxon>
        <taxon>Ascomycota</taxon>
        <taxon>Pezizomycotina</taxon>
        <taxon>Eurotiomycetes</taxon>
        <taxon>Eurotiomycetidae</taxon>
        <taxon>Onygenales</taxon>
        <taxon>Arthrodermataceae</taxon>
        <taxon>Trichophyton</taxon>
    </lineage>
</organism>
<name>A0A022VS17_TRIRU</name>
<dbReference type="Proteomes" id="UP000023758">
    <property type="component" value="Unassembled WGS sequence"/>
</dbReference>
<sequence>MAEARPANARARKKVTWWLRMKYRLLRLTSPLRLRGSITRLSHHNKRPFLSLLRLCLPTTSLTWSFPVPEPLSPSTLITDPSLCWKRRIEGDIKNLQDIPIWRSRDTPLRSLYRLYEAVMAGEEFFVVIGYETEYFWYQNRTSWEPQYIPDPADPDPLRYAILACIAEALVLALNWRLSLGMRRNGNHIHRQTGSDPYPPYNPLLMPSWVRNVPPVSTEYLRLTIPANKLDSDGRLVLIDGGKSEIFRKRNIIASEYRFYTI</sequence>
<evidence type="ECO:0000313" key="1">
    <source>
        <dbReference type="EMBL" id="EZF49072.1"/>
    </source>
</evidence>
<reference evidence="1" key="1">
    <citation type="submission" date="2014-02" db="EMBL/GenBank/DDBJ databases">
        <title>The Genome Sequence of Trichophyton rubrum (morphotype fischeri) CBS 288.86.</title>
        <authorList>
            <consortium name="The Broad Institute Genomics Platform"/>
            <person name="Cuomo C.A."/>
            <person name="White T.C."/>
            <person name="Graser Y."/>
            <person name="Martinez-Rossi N."/>
            <person name="Heitman J."/>
            <person name="Young S.K."/>
            <person name="Zeng Q."/>
            <person name="Gargeya S."/>
            <person name="Abouelleil A."/>
            <person name="Alvarado L."/>
            <person name="Chapman S.B."/>
            <person name="Gainer-Dewar J."/>
            <person name="Goldberg J."/>
            <person name="Griggs A."/>
            <person name="Gujja S."/>
            <person name="Hansen M."/>
            <person name="Howarth C."/>
            <person name="Imamovic A."/>
            <person name="Larimer J."/>
            <person name="Martinez D."/>
            <person name="Murphy C."/>
            <person name="Pearson M.D."/>
            <person name="Persinoti G."/>
            <person name="Poon T."/>
            <person name="Priest M."/>
            <person name="Roberts A.D."/>
            <person name="Saif S."/>
            <person name="Shea T.D."/>
            <person name="Sykes S.N."/>
            <person name="Wortman J."/>
            <person name="Nusbaum C."/>
            <person name="Birren B."/>
        </authorList>
    </citation>
    <scope>NUCLEOTIDE SEQUENCE [LARGE SCALE GENOMIC DNA]</scope>
    <source>
        <strain evidence="1">CBS 288.86</strain>
    </source>
</reference>
<dbReference type="EMBL" id="KK207910">
    <property type="protein sequence ID" value="EZF49072.1"/>
    <property type="molecule type" value="Genomic_DNA"/>
</dbReference>
<dbReference type="HOGENOM" id="CLU_082473_2_0_1"/>
<protein>
    <submittedName>
        <fullName evidence="1">Uncharacterized protein</fullName>
    </submittedName>
</protein>
<dbReference type="AlphaFoldDB" id="A0A022VS17"/>
<accession>A0A022VS17</accession>
<proteinExistence type="predicted"/>
<gene>
    <name evidence="1" type="ORF">H103_07379</name>
</gene>
<dbReference type="OrthoDB" id="5422293at2759"/>